<name>A0A392SNE8_9FABA</name>
<accession>A0A392SNE8</accession>
<dbReference type="AlphaFoldDB" id="A0A392SNE8"/>
<organism evidence="1 2">
    <name type="scientific">Trifolium medium</name>
    <dbReference type="NCBI Taxonomy" id="97028"/>
    <lineage>
        <taxon>Eukaryota</taxon>
        <taxon>Viridiplantae</taxon>
        <taxon>Streptophyta</taxon>
        <taxon>Embryophyta</taxon>
        <taxon>Tracheophyta</taxon>
        <taxon>Spermatophyta</taxon>
        <taxon>Magnoliopsida</taxon>
        <taxon>eudicotyledons</taxon>
        <taxon>Gunneridae</taxon>
        <taxon>Pentapetalae</taxon>
        <taxon>rosids</taxon>
        <taxon>fabids</taxon>
        <taxon>Fabales</taxon>
        <taxon>Fabaceae</taxon>
        <taxon>Papilionoideae</taxon>
        <taxon>50 kb inversion clade</taxon>
        <taxon>NPAAA clade</taxon>
        <taxon>Hologalegina</taxon>
        <taxon>IRL clade</taxon>
        <taxon>Trifolieae</taxon>
        <taxon>Trifolium</taxon>
    </lineage>
</organism>
<dbReference type="Proteomes" id="UP000265520">
    <property type="component" value="Unassembled WGS sequence"/>
</dbReference>
<dbReference type="EMBL" id="LXQA010416128">
    <property type="protein sequence ID" value="MCI50408.1"/>
    <property type="molecule type" value="Genomic_DNA"/>
</dbReference>
<evidence type="ECO:0000313" key="2">
    <source>
        <dbReference type="Proteomes" id="UP000265520"/>
    </source>
</evidence>
<protein>
    <submittedName>
        <fullName evidence="1">Uncharacterized protein</fullName>
    </submittedName>
</protein>
<reference evidence="1 2" key="1">
    <citation type="journal article" date="2018" name="Front. Plant Sci.">
        <title>Red Clover (Trifolium pratense) and Zigzag Clover (T. medium) - A Picture of Genomic Similarities and Differences.</title>
        <authorList>
            <person name="Dluhosova J."/>
            <person name="Istvanek J."/>
            <person name="Nedelnik J."/>
            <person name="Repkova J."/>
        </authorList>
    </citation>
    <scope>NUCLEOTIDE SEQUENCE [LARGE SCALE GENOMIC DNA]</scope>
    <source>
        <strain evidence="2">cv. 10/8</strain>
        <tissue evidence="1">Leaf</tissue>
    </source>
</reference>
<sequence length="37" mass="3831">MVRSWSRVSELGAVLKVSEMVSEFGEEGGAGGSDVST</sequence>
<comment type="caution">
    <text evidence="1">The sequence shown here is derived from an EMBL/GenBank/DDBJ whole genome shotgun (WGS) entry which is preliminary data.</text>
</comment>
<evidence type="ECO:0000313" key="1">
    <source>
        <dbReference type="EMBL" id="MCI50408.1"/>
    </source>
</evidence>
<proteinExistence type="predicted"/>
<keyword evidence="2" id="KW-1185">Reference proteome</keyword>